<dbReference type="Pfam" id="PF01370">
    <property type="entry name" value="Epimerase"/>
    <property type="match status" value="1"/>
</dbReference>
<name>A0A1E3BNP2_ASPCR</name>
<dbReference type="AlphaFoldDB" id="A0A1E3BNP2"/>
<dbReference type="SUPFAM" id="SSF51735">
    <property type="entry name" value="NAD(P)-binding Rossmann-fold domains"/>
    <property type="match status" value="1"/>
</dbReference>
<organism evidence="4 5">
    <name type="scientific">Aspergillus cristatus</name>
    <name type="common">Chinese Fuzhuan brick tea-fermentation fungus</name>
    <name type="synonym">Eurotium cristatum</name>
    <dbReference type="NCBI Taxonomy" id="573508"/>
    <lineage>
        <taxon>Eukaryota</taxon>
        <taxon>Fungi</taxon>
        <taxon>Dikarya</taxon>
        <taxon>Ascomycota</taxon>
        <taxon>Pezizomycotina</taxon>
        <taxon>Eurotiomycetes</taxon>
        <taxon>Eurotiomycetidae</taxon>
        <taxon>Eurotiales</taxon>
        <taxon>Aspergillaceae</taxon>
        <taxon>Aspergillus</taxon>
        <taxon>Aspergillus subgen. Aspergillus</taxon>
    </lineage>
</organism>
<dbReference type="InterPro" id="IPR001509">
    <property type="entry name" value="Epimerase_deHydtase"/>
</dbReference>
<reference evidence="4 5" key="1">
    <citation type="journal article" date="2016" name="BMC Genomics">
        <title>Comparative genomic and transcriptomic analyses of the Fuzhuan brick tea-fermentation fungus Aspergillus cristatus.</title>
        <authorList>
            <person name="Ge Y."/>
            <person name="Wang Y."/>
            <person name="Liu Y."/>
            <person name="Tan Y."/>
            <person name="Ren X."/>
            <person name="Zhang X."/>
            <person name="Hyde K.D."/>
            <person name="Liu Y."/>
            <person name="Liu Z."/>
        </authorList>
    </citation>
    <scope>NUCLEOTIDE SEQUENCE [LARGE SCALE GENOMIC DNA]</scope>
    <source>
        <strain evidence="4 5">GZAAS20.1005</strain>
    </source>
</reference>
<comment type="caution">
    <text evidence="4">The sequence shown here is derived from an EMBL/GenBank/DDBJ whole genome shotgun (WGS) entry which is preliminary data.</text>
</comment>
<dbReference type="FunFam" id="3.40.50.720:FF:000191">
    <property type="entry name" value="Methylglyoxal reductase (NADPH-dependent)"/>
    <property type="match status" value="1"/>
</dbReference>
<protein>
    <recommendedName>
        <fullName evidence="3">NAD-dependent epimerase/dehydratase domain-containing protein</fullName>
    </recommendedName>
</protein>
<dbReference type="Proteomes" id="UP000094569">
    <property type="component" value="Unassembled WGS sequence"/>
</dbReference>
<dbReference type="Gene3D" id="3.40.50.720">
    <property type="entry name" value="NAD(P)-binding Rossmann-like Domain"/>
    <property type="match status" value="1"/>
</dbReference>
<dbReference type="CDD" id="cd05227">
    <property type="entry name" value="AR_SDR_e"/>
    <property type="match status" value="1"/>
</dbReference>
<keyword evidence="1" id="KW-0560">Oxidoreductase</keyword>
<dbReference type="EMBL" id="JXNT01000001">
    <property type="protein sequence ID" value="ODM22528.1"/>
    <property type="molecule type" value="Genomic_DNA"/>
</dbReference>
<dbReference type="InterPro" id="IPR050425">
    <property type="entry name" value="NAD(P)_dehydrat-like"/>
</dbReference>
<dbReference type="InterPro" id="IPR036291">
    <property type="entry name" value="NAD(P)-bd_dom_sf"/>
</dbReference>
<keyword evidence="5" id="KW-1185">Reference proteome</keyword>
<evidence type="ECO:0000313" key="5">
    <source>
        <dbReference type="Proteomes" id="UP000094569"/>
    </source>
</evidence>
<evidence type="ECO:0000256" key="1">
    <source>
        <dbReference type="ARBA" id="ARBA00023002"/>
    </source>
</evidence>
<comment type="similarity">
    <text evidence="2">Belongs to the NAD(P)-dependent epimerase/dehydratase family. Dihydroflavonol-4-reductase subfamily.</text>
</comment>
<feature type="domain" description="NAD-dependent epimerase/dehydratase" evidence="3">
    <location>
        <begin position="4"/>
        <end position="250"/>
    </location>
</feature>
<evidence type="ECO:0000259" key="3">
    <source>
        <dbReference type="Pfam" id="PF01370"/>
    </source>
</evidence>
<gene>
    <name evidence="4" type="ORF">SI65_00116</name>
</gene>
<dbReference type="GO" id="GO:0016616">
    <property type="term" value="F:oxidoreductase activity, acting on the CH-OH group of donors, NAD or NADP as acceptor"/>
    <property type="evidence" value="ECO:0007669"/>
    <property type="project" value="TreeGrafter"/>
</dbReference>
<dbReference type="VEuPathDB" id="FungiDB:SI65_00116"/>
<dbReference type="STRING" id="573508.A0A1E3BNP2"/>
<dbReference type="PANTHER" id="PTHR10366">
    <property type="entry name" value="NAD DEPENDENT EPIMERASE/DEHYDRATASE"/>
    <property type="match status" value="1"/>
</dbReference>
<dbReference type="OrthoDB" id="2735536at2759"/>
<proteinExistence type="inferred from homology"/>
<evidence type="ECO:0000256" key="2">
    <source>
        <dbReference type="ARBA" id="ARBA00023445"/>
    </source>
</evidence>
<dbReference type="PANTHER" id="PTHR10366:SF564">
    <property type="entry name" value="STEROL-4-ALPHA-CARBOXYLATE 3-DEHYDROGENASE, DECARBOXYLATING"/>
    <property type="match status" value="1"/>
</dbReference>
<evidence type="ECO:0000313" key="4">
    <source>
        <dbReference type="EMBL" id="ODM22528.1"/>
    </source>
</evidence>
<accession>A0A1E3BNP2</accession>
<sequence length="330" mass="36556">MARVLLTGRTGFIGAHILNELLARGHTVVAAVRSQLKGQQLLRRYTPDVAKRISTIIVEDIIKEGAFDQAIQAAPFDVVIHCASPFYYRPNNPEEDMLRPAIRGAVGILESVKKHAPSVKRVIITSSFAAIINFNSHTEKVWNPVTYAQALNPALSYPGSKKLAEEAAWAFMRDEQPSFALTTICPPLVYGPVANHLDSLDNVNTSNSRIRDIILGKFSDAIPPTVLYLWVDVRDVAHAHVQAIDIPEAANERFLVTAGHYDNKVIVEIIREEFPQLKERLPSRDLAGDLPTDVYKFDNSKSANVLGVKYQSLRVSVRDTVATLLEQGNV</sequence>